<sequence length="251" mass="28906">MHEKIVFIGNDKGFVYGSIKKGLEEQGFNIISVNSDIAYIMGKESESKIWLLYIENEVTDYVKIFEYIKKAVISNDVMLYLIASDSEIRDVHRYIPEHLIKHAFEKPVDMSSMYKYFSLMVLKQEEVEQEKSILIVDDDPSSLRALSDFLSVKYKVYMANSAMNAIMFLTKKKVDLIILDVSMPVVDGTQVFQMLQDEPSTRDIPIMFLTGNSDKDVVMNVLSLHPVKYLLKSMEPDKLILSIDDFLDSRK</sequence>
<dbReference type="PANTHER" id="PTHR44591">
    <property type="entry name" value="STRESS RESPONSE REGULATOR PROTEIN 1"/>
    <property type="match status" value="1"/>
</dbReference>
<dbReference type="InterPro" id="IPR050595">
    <property type="entry name" value="Bact_response_regulator"/>
</dbReference>
<dbReference type="Gene3D" id="3.40.50.2300">
    <property type="match status" value="1"/>
</dbReference>
<feature type="domain" description="Response regulatory" evidence="5">
    <location>
        <begin position="132"/>
        <end position="247"/>
    </location>
</feature>
<evidence type="ECO:0000256" key="3">
    <source>
        <dbReference type="ARBA" id="ARBA00024867"/>
    </source>
</evidence>
<name>A0A1G9WS48_9FIRM</name>
<comment type="function">
    <text evidence="3">May play the central regulatory role in sporulation. It may be an element of the effector pathway responsible for the activation of sporulation genes in response to nutritional stress. Spo0A may act in concert with spo0H (a sigma factor) to control the expression of some genes that are critical to the sporulation process.</text>
</comment>
<evidence type="ECO:0000256" key="1">
    <source>
        <dbReference type="ARBA" id="ARBA00018672"/>
    </source>
</evidence>
<organism evidence="6 7">
    <name type="scientific">Lachnospira pectinoschiza</name>
    <dbReference type="NCBI Taxonomy" id="28052"/>
    <lineage>
        <taxon>Bacteria</taxon>
        <taxon>Bacillati</taxon>
        <taxon>Bacillota</taxon>
        <taxon>Clostridia</taxon>
        <taxon>Lachnospirales</taxon>
        <taxon>Lachnospiraceae</taxon>
        <taxon>Lachnospira</taxon>
    </lineage>
</organism>
<evidence type="ECO:0000256" key="2">
    <source>
        <dbReference type="ARBA" id="ARBA00022553"/>
    </source>
</evidence>
<dbReference type="RefSeq" id="WP_074521467.1">
    <property type="nucleotide sequence ID" value="NZ_FNHZ01000003.1"/>
</dbReference>
<feature type="modified residue" description="4-aspartylphosphate" evidence="4">
    <location>
        <position position="180"/>
    </location>
</feature>
<dbReference type="EMBL" id="FNHZ01000003">
    <property type="protein sequence ID" value="SDM87003.1"/>
    <property type="molecule type" value="Genomic_DNA"/>
</dbReference>
<dbReference type="SMART" id="SM00448">
    <property type="entry name" value="REC"/>
    <property type="match status" value="1"/>
</dbReference>
<dbReference type="InterPro" id="IPR011006">
    <property type="entry name" value="CheY-like_superfamily"/>
</dbReference>
<dbReference type="GO" id="GO:0000160">
    <property type="term" value="P:phosphorelay signal transduction system"/>
    <property type="evidence" value="ECO:0007669"/>
    <property type="project" value="InterPro"/>
</dbReference>
<evidence type="ECO:0000256" key="4">
    <source>
        <dbReference type="PROSITE-ProRule" id="PRU00169"/>
    </source>
</evidence>
<keyword evidence="7" id="KW-1185">Reference proteome</keyword>
<evidence type="ECO:0000313" key="6">
    <source>
        <dbReference type="EMBL" id="SDM87003.1"/>
    </source>
</evidence>
<dbReference type="PANTHER" id="PTHR44591:SF3">
    <property type="entry name" value="RESPONSE REGULATORY DOMAIN-CONTAINING PROTEIN"/>
    <property type="match status" value="1"/>
</dbReference>
<keyword evidence="2 4" id="KW-0597">Phosphoprotein</keyword>
<dbReference type="PROSITE" id="PS50110">
    <property type="entry name" value="RESPONSE_REGULATORY"/>
    <property type="match status" value="1"/>
</dbReference>
<proteinExistence type="predicted"/>
<reference evidence="7" key="1">
    <citation type="submission" date="2016-10" db="EMBL/GenBank/DDBJ databases">
        <authorList>
            <person name="Varghese N."/>
            <person name="Submissions S."/>
        </authorList>
    </citation>
    <scope>NUCLEOTIDE SEQUENCE [LARGE SCALE GENOMIC DNA]</scope>
    <source>
        <strain evidence="7">M83</strain>
    </source>
</reference>
<gene>
    <name evidence="6" type="ORF">SAMN05216544_1312</name>
</gene>
<dbReference type="AlphaFoldDB" id="A0A1G9WS48"/>
<accession>A0A1G9WS48</accession>
<evidence type="ECO:0000313" key="7">
    <source>
        <dbReference type="Proteomes" id="UP000187651"/>
    </source>
</evidence>
<protein>
    <recommendedName>
        <fullName evidence="1">Stage 0 sporulation protein A homolog</fullName>
    </recommendedName>
</protein>
<dbReference type="InterPro" id="IPR001789">
    <property type="entry name" value="Sig_transdc_resp-reg_receiver"/>
</dbReference>
<dbReference type="Proteomes" id="UP000187651">
    <property type="component" value="Unassembled WGS sequence"/>
</dbReference>
<evidence type="ECO:0000259" key="5">
    <source>
        <dbReference type="PROSITE" id="PS50110"/>
    </source>
</evidence>
<dbReference type="SUPFAM" id="SSF52172">
    <property type="entry name" value="CheY-like"/>
    <property type="match status" value="1"/>
</dbReference>
<dbReference type="Pfam" id="PF00072">
    <property type="entry name" value="Response_reg"/>
    <property type="match status" value="1"/>
</dbReference>